<organism evidence="1 2">
    <name type="scientific">Nannocystis pusilla</name>
    <dbReference type="NCBI Taxonomy" id="889268"/>
    <lineage>
        <taxon>Bacteria</taxon>
        <taxon>Pseudomonadati</taxon>
        <taxon>Myxococcota</taxon>
        <taxon>Polyangia</taxon>
        <taxon>Nannocystales</taxon>
        <taxon>Nannocystaceae</taxon>
        <taxon>Nannocystis</taxon>
    </lineage>
</organism>
<dbReference type="Proteomes" id="UP001150924">
    <property type="component" value="Unassembled WGS sequence"/>
</dbReference>
<evidence type="ECO:0008006" key="3">
    <source>
        <dbReference type="Google" id="ProtNLM"/>
    </source>
</evidence>
<accession>A0A9X3EWQ8</accession>
<dbReference type="Gene3D" id="1.20.120.330">
    <property type="entry name" value="Nucleotidyltransferases domain 2"/>
    <property type="match status" value="1"/>
</dbReference>
<dbReference type="AlphaFoldDB" id="A0A9X3EWQ8"/>
<name>A0A9X3EWQ8_9BACT</name>
<keyword evidence="2" id="KW-1185">Reference proteome</keyword>
<gene>
    <name evidence="1" type="ORF">OV079_40695</name>
</gene>
<sequence length="122" mass="13664">MITPDELWSEALRQCGEASTTSATEAARRLAIAALYYATYHAAGRVVAVDTTASNSNHERLFAALRDSREVAVQRAALRYRSLKALRVRSHYYLREHVGSQDLGQAQHHARAVRTLLRLDSE</sequence>
<evidence type="ECO:0000313" key="2">
    <source>
        <dbReference type="Proteomes" id="UP001150924"/>
    </source>
</evidence>
<comment type="caution">
    <text evidence="1">The sequence shown here is derived from an EMBL/GenBank/DDBJ whole genome shotgun (WGS) entry which is preliminary data.</text>
</comment>
<evidence type="ECO:0000313" key="1">
    <source>
        <dbReference type="EMBL" id="MCY1011768.1"/>
    </source>
</evidence>
<dbReference type="RefSeq" id="WP_267775079.1">
    <property type="nucleotide sequence ID" value="NZ_JAPNKE010000002.1"/>
</dbReference>
<protein>
    <recommendedName>
        <fullName evidence="3">HEPN domain-containing protein</fullName>
    </recommendedName>
</protein>
<dbReference type="EMBL" id="JAPNKE010000002">
    <property type="protein sequence ID" value="MCY1011768.1"/>
    <property type="molecule type" value="Genomic_DNA"/>
</dbReference>
<reference evidence="1" key="1">
    <citation type="submission" date="2022-11" db="EMBL/GenBank/DDBJ databases">
        <title>Minimal conservation of predation-associated metabolite biosynthetic gene clusters underscores biosynthetic potential of Myxococcota including descriptions for ten novel species: Archangium lansinium sp. nov., Myxococcus landrumus sp. nov., Nannocystis bai.</title>
        <authorList>
            <person name="Ahearne A."/>
            <person name="Stevens C."/>
            <person name="Phillips K."/>
        </authorList>
    </citation>
    <scope>NUCLEOTIDE SEQUENCE</scope>
    <source>
        <strain evidence="1">Na p29</strain>
    </source>
</reference>
<proteinExistence type="predicted"/>